<reference evidence="3 4" key="1">
    <citation type="submission" date="2023-03" db="EMBL/GenBank/DDBJ databases">
        <title>Isolation and description of six Streptomyces strains from soil environments, able to metabolize different microbial glucans.</title>
        <authorList>
            <person name="Widen T."/>
            <person name="Larsbrink J."/>
        </authorList>
    </citation>
    <scope>NUCLEOTIDE SEQUENCE [LARGE SCALE GENOMIC DNA]</scope>
    <source>
        <strain evidence="3 4">Alt2</strain>
    </source>
</reference>
<dbReference type="PANTHER" id="PTHR44103:SF1">
    <property type="entry name" value="PROPROTEIN CONVERTASE P"/>
    <property type="match status" value="1"/>
</dbReference>
<dbReference type="InterPro" id="IPR013517">
    <property type="entry name" value="FG-GAP"/>
</dbReference>
<feature type="domain" description="FlgD/Vpr Ig-like" evidence="2">
    <location>
        <begin position="709"/>
        <end position="770"/>
    </location>
</feature>
<proteinExistence type="predicted"/>
<evidence type="ECO:0000313" key="3">
    <source>
        <dbReference type="EMBL" id="WLQ57544.1"/>
    </source>
</evidence>
<keyword evidence="4" id="KW-1185">Reference proteome</keyword>
<evidence type="ECO:0000259" key="2">
    <source>
        <dbReference type="Pfam" id="PF13860"/>
    </source>
</evidence>
<accession>A0ABY9IRW5</accession>
<dbReference type="Pfam" id="PF13860">
    <property type="entry name" value="FlgD_ig"/>
    <property type="match status" value="1"/>
</dbReference>
<protein>
    <submittedName>
        <fullName evidence="3">FG-GAP-like repeat-containing protein</fullName>
    </submittedName>
</protein>
<dbReference type="Gene3D" id="2.130.10.130">
    <property type="entry name" value="Integrin alpha, N-terminal"/>
    <property type="match status" value="1"/>
</dbReference>
<name>A0ABY9IRW5_9ACTN</name>
<dbReference type="EMBL" id="CP120988">
    <property type="protein sequence ID" value="WLQ57544.1"/>
    <property type="molecule type" value="Genomic_DNA"/>
</dbReference>
<dbReference type="PANTHER" id="PTHR44103">
    <property type="entry name" value="PROPROTEIN CONVERTASE P"/>
    <property type="match status" value="1"/>
</dbReference>
<organism evidence="3 4">
    <name type="scientific">Streptomyces poriferorum</name>
    <dbReference type="NCBI Taxonomy" id="2798799"/>
    <lineage>
        <taxon>Bacteria</taxon>
        <taxon>Bacillati</taxon>
        <taxon>Actinomycetota</taxon>
        <taxon>Actinomycetes</taxon>
        <taxon>Kitasatosporales</taxon>
        <taxon>Streptomycetaceae</taxon>
        <taxon>Streptomyces</taxon>
    </lineage>
</organism>
<dbReference type="RefSeq" id="WP_306070954.1">
    <property type="nucleotide sequence ID" value="NZ_CP120988.1"/>
</dbReference>
<dbReference type="SUPFAM" id="SSF69318">
    <property type="entry name" value="Integrin alpha N-terminal domain"/>
    <property type="match status" value="1"/>
</dbReference>
<dbReference type="InterPro" id="IPR028994">
    <property type="entry name" value="Integrin_alpha_N"/>
</dbReference>
<dbReference type="Gene3D" id="2.60.40.4070">
    <property type="match status" value="1"/>
</dbReference>
<sequence length="1050" mass="110138">MVTLAITAGTGAATTGTAAADTSGETVVVSPGARFVPRATRVLNAGETGFLTAQEGDDRLRWIDYATGSATVLDERLPKPLEYDPEDGRPRGAWPTGFGHGSDTVAVYADSPSPHVTLQQRAGGGATTTVAIPDGQSYVGTYGTTVVTRTGTERATTSLHLLKAGAGGVVEQRLEGLPEGWSLTVPEGDSRSAVVRGILWEDTTMTNGWWLVDLASGQIRTLDAHAESVTLGPDTILQVGSYRGEVLDRNDPTVEPRPVDIQNFSHNTTFRMLGNSLVGVDAPNPGNNEYRGDSLFRVTPDGRSGETLLAVARNDLSWAPDGSLLVAGAETRTEFGSLDWGYYRFTEAADGTVVRQRVADIEDMPAQPAGISLGSGILTTADDSKLFMPHTYIGGYRSTWLKTSGRPEEIRTTTDGLTSGRDSDCEWTDTLYCVTMFASGDGFHGRRAATEQGVTMLYRNGDKSWGPQLTTGLMSAQLVDLSGRFGVMDEASGGSQVIGEYRGAEPATILEKRPQGAAALWGNTLWSNLPNSPTVSSKILPAGATGTSFTTLNNCVPNELQSVGRWVYWKCRGEGMNWVKGAGVYDRTTGRSLRVPESEILLGDGYFVAYTEGAGLTLFDLHNGLPAGGTYTDLPQRALVSAADLSENTVRRSGWTVDRFGGHVAYTGDDRRVRIVPTGVPASPLSVIDAKAPVTSLDLRAAAPSWAGTWWLSKPAASWQLTVQNKASGQVVRTVSGGEARGMVAAAWDGKDAAGRLVANGAYTWTLSAKPADGQGAALAQSGSVKVTGGAAATRDFVGDDGFGDLLAFTSAGVADFRGGTGDGTGTVHAKVSGSGWTGANSVTAAVPFDDVSGDRCNDVLVRVTSGELRAYKPSCGGALKPTTPFTKVGLGWNIYDVLTSPGDLTGDGRSDVIARETSTGYLYLYESTGAGVFKARVKIGTGWKGYLLAGAGDLNGDGKGDLLARDTAGVLWRYAGTGKGALAARVKVGSGWQVYNSLVGVGDASGDGKADLLARDTAGVLWAYRGDGKGAFASRTSIGAGWQMYSRLS</sequence>
<evidence type="ECO:0000256" key="1">
    <source>
        <dbReference type="ARBA" id="ARBA00022729"/>
    </source>
</evidence>
<dbReference type="Proteomes" id="UP001235744">
    <property type="component" value="Chromosome"/>
</dbReference>
<dbReference type="Pfam" id="PF13517">
    <property type="entry name" value="FG-GAP_3"/>
    <property type="match status" value="1"/>
</dbReference>
<gene>
    <name evidence="3" type="ORF">P8A19_19765</name>
</gene>
<keyword evidence="1" id="KW-0732">Signal</keyword>
<dbReference type="InterPro" id="IPR025965">
    <property type="entry name" value="FlgD/Vpr_Ig-like"/>
</dbReference>
<evidence type="ECO:0000313" key="4">
    <source>
        <dbReference type="Proteomes" id="UP001235744"/>
    </source>
</evidence>